<dbReference type="EMBL" id="HBEL01035409">
    <property type="protein sequence ID" value="CAD8420455.1"/>
    <property type="molecule type" value="Transcribed_RNA"/>
</dbReference>
<accession>A0A7S0GJ03</accession>
<evidence type="ECO:0000313" key="1">
    <source>
        <dbReference type="EMBL" id="CAD8420455.1"/>
    </source>
</evidence>
<dbReference type="AlphaFoldDB" id="A0A7S0GJ03"/>
<sequence length="99" mass="10982">MGPILKCVRVCERIYAKQNHHFGLPCFGGTLGCGEEGGSVCSRFSHSGLKELNLAVLCSPPLDVPPKTQDSQEKERTLFAPIPGYTDWFRVDTITWRGE</sequence>
<reference evidence="1" key="1">
    <citation type="submission" date="2021-01" db="EMBL/GenBank/DDBJ databases">
        <authorList>
            <person name="Corre E."/>
            <person name="Pelletier E."/>
            <person name="Niang G."/>
            <person name="Scheremetjew M."/>
            <person name="Finn R."/>
            <person name="Kale V."/>
            <person name="Holt S."/>
            <person name="Cochrane G."/>
            <person name="Meng A."/>
            <person name="Brown T."/>
            <person name="Cohen L."/>
        </authorList>
    </citation>
    <scope>NUCLEOTIDE SEQUENCE</scope>
    <source>
        <strain evidence="1">CCAP1064/1</strain>
    </source>
</reference>
<proteinExistence type="predicted"/>
<organism evidence="1">
    <name type="scientific">Proboscia inermis</name>
    <dbReference type="NCBI Taxonomy" id="420281"/>
    <lineage>
        <taxon>Eukaryota</taxon>
        <taxon>Sar</taxon>
        <taxon>Stramenopiles</taxon>
        <taxon>Ochrophyta</taxon>
        <taxon>Bacillariophyta</taxon>
        <taxon>Coscinodiscophyceae</taxon>
        <taxon>Rhizosoleniophycidae</taxon>
        <taxon>Rhizosoleniales</taxon>
        <taxon>Rhizosoleniaceae</taxon>
        <taxon>Proboscia</taxon>
    </lineage>
</organism>
<name>A0A7S0GJ03_9STRA</name>
<gene>
    <name evidence="1" type="ORF">PINE0816_LOCUS16606</name>
</gene>
<dbReference type="PROSITE" id="PS51257">
    <property type="entry name" value="PROKAR_LIPOPROTEIN"/>
    <property type="match status" value="1"/>
</dbReference>
<protein>
    <submittedName>
        <fullName evidence="1">Uncharacterized protein</fullName>
    </submittedName>
</protein>